<proteinExistence type="predicted"/>
<dbReference type="EMBL" id="MN739372">
    <property type="protein sequence ID" value="QHT01427.1"/>
    <property type="molecule type" value="Genomic_DNA"/>
</dbReference>
<dbReference type="AlphaFoldDB" id="A0A6C0CAQ1"/>
<organism evidence="1">
    <name type="scientific">viral metagenome</name>
    <dbReference type="NCBI Taxonomy" id="1070528"/>
    <lineage>
        <taxon>unclassified sequences</taxon>
        <taxon>metagenomes</taxon>
        <taxon>organismal metagenomes</taxon>
    </lineage>
</organism>
<name>A0A6C0CAQ1_9ZZZZ</name>
<evidence type="ECO:0000313" key="1">
    <source>
        <dbReference type="EMBL" id="QHT01427.1"/>
    </source>
</evidence>
<sequence length="53" mass="6237">MNSNVSFEQMIQITQELKKKKKYHDSLLNKPGTDAERQQLNQQMQDLLASMKK</sequence>
<reference evidence="1" key="1">
    <citation type="journal article" date="2020" name="Nature">
        <title>Giant virus diversity and host interactions through global metagenomics.</title>
        <authorList>
            <person name="Schulz F."/>
            <person name="Roux S."/>
            <person name="Paez-Espino D."/>
            <person name="Jungbluth S."/>
            <person name="Walsh D.A."/>
            <person name="Denef V.J."/>
            <person name="McMahon K.D."/>
            <person name="Konstantinidis K.T."/>
            <person name="Eloe-Fadrosh E.A."/>
            <person name="Kyrpides N.C."/>
            <person name="Woyke T."/>
        </authorList>
    </citation>
    <scope>NUCLEOTIDE SEQUENCE</scope>
    <source>
        <strain evidence="1">GVMAG-M-3300020192-26</strain>
    </source>
</reference>
<accession>A0A6C0CAQ1</accession>
<protein>
    <submittedName>
        <fullName evidence="1">Uncharacterized protein</fullName>
    </submittedName>
</protein>